<protein>
    <submittedName>
        <fullName evidence="1">Uncharacterized protein</fullName>
    </submittedName>
</protein>
<gene>
    <name evidence="1" type="ORF">BGZ96_003096</name>
</gene>
<evidence type="ECO:0000313" key="2">
    <source>
        <dbReference type="Proteomes" id="UP001194696"/>
    </source>
</evidence>
<dbReference type="Proteomes" id="UP001194696">
    <property type="component" value="Unassembled WGS sequence"/>
</dbReference>
<accession>A0ABQ7JJN2</accession>
<evidence type="ECO:0000313" key="1">
    <source>
        <dbReference type="EMBL" id="KAG0276899.1"/>
    </source>
</evidence>
<feature type="non-terminal residue" evidence="1">
    <location>
        <position position="1"/>
    </location>
</feature>
<name>A0ABQ7JJN2_9FUNG</name>
<keyword evidence="2" id="KW-1185">Reference proteome</keyword>
<feature type="non-terminal residue" evidence="1">
    <location>
        <position position="112"/>
    </location>
</feature>
<organism evidence="1 2">
    <name type="scientific">Linnemannia gamsii</name>
    <dbReference type="NCBI Taxonomy" id="64522"/>
    <lineage>
        <taxon>Eukaryota</taxon>
        <taxon>Fungi</taxon>
        <taxon>Fungi incertae sedis</taxon>
        <taxon>Mucoromycota</taxon>
        <taxon>Mortierellomycotina</taxon>
        <taxon>Mortierellomycetes</taxon>
        <taxon>Mortierellales</taxon>
        <taxon>Mortierellaceae</taxon>
        <taxon>Linnemannia</taxon>
    </lineage>
</organism>
<reference evidence="1 2" key="1">
    <citation type="journal article" date="2020" name="Fungal Divers.">
        <title>Resolving the Mortierellaceae phylogeny through synthesis of multi-gene phylogenetics and phylogenomics.</title>
        <authorList>
            <person name="Vandepol N."/>
            <person name="Liber J."/>
            <person name="Desiro A."/>
            <person name="Na H."/>
            <person name="Kennedy M."/>
            <person name="Barry K."/>
            <person name="Grigoriev I.V."/>
            <person name="Miller A.N."/>
            <person name="O'Donnell K."/>
            <person name="Stajich J.E."/>
            <person name="Bonito G."/>
        </authorList>
    </citation>
    <scope>NUCLEOTIDE SEQUENCE [LARGE SCALE GENOMIC DNA]</scope>
    <source>
        <strain evidence="1 2">AD045</strain>
    </source>
</reference>
<proteinExistence type="predicted"/>
<sequence>HLISFTFKFPPFPPEFKPAPLVPDPFTTDSTNISPLVTWNNTSPTSKPKDSKRWRIWTRQPGTPKTIVAGRRSEMELERTVVASKNLNETCATTSASCYPVSRTPTSPHSKL</sequence>
<comment type="caution">
    <text evidence="1">The sequence shown here is derived from an EMBL/GenBank/DDBJ whole genome shotgun (WGS) entry which is preliminary data.</text>
</comment>
<dbReference type="EMBL" id="JAAAIM010001633">
    <property type="protein sequence ID" value="KAG0276899.1"/>
    <property type="molecule type" value="Genomic_DNA"/>
</dbReference>